<feature type="region of interest" description="Disordered" evidence="1">
    <location>
        <begin position="1"/>
        <end position="31"/>
    </location>
</feature>
<dbReference type="AlphaFoldDB" id="A0A073CLA0"/>
<dbReference type="RefSeq" id="WP_026786290.1">
    <property type="nucleotide sequence ID" value="NZ_CM002803.1"/>
</dbReference>
<keyword evidence="3" id="KW-1185">Reference proteome</keyword>
<gene>
    <name evidence="2" type="ORF">A19Y_4218</name>
</gene>
<dbReference type="Proteomes" id="UP000027395">
    <property type="component" value="Chromosome"/>
</dbReference>
<reference evidence="2 3" key="1">
    <citation type="journal article" date="2014" name="Appl. Environ. Microbiol.">
        <title>Elucidation of insertion elements encoded on plasmids and in vitro construction of shuttle vectors from the toxic cyanobacterium Planktothrix.</title>
        <authorList>
            <person name="Christiansen G."/>
            <person name="Goesmann A."/>
            <person name="Kurmayer R."/>
        </authorList>
    </citation>
    <scope>NUCLEOTIDE SEQUENCE [LARGE SCALE GENOMIC DNA]</scope>
    <source>
        <strain evidence="2 3">NIVA-CYA 126/8</strain>
    </source>
</reference>
<name>A0A073CLA0_PLAA1</name>
<proteinExistence type="predicted"/>
<evidence type="ECO:0000313" key="2">
    <source>
        <dbReference type="EMBL" id="KEI68906.1"/>
    </source>
</evidence>
<dbReference type="EMBL" id="CM002803">
    <property type="protein sequence ID" value="KEI68906.1"/>
    <property type="molecule type" value="Genomic_DNA"/>
</dbReference>
<organism evidence="2 3">
    <name type="scientific">Planktothrix agardhii (strain NIVA-CYA 126/8)</name>
    <dbReference type="NCBI Taxonomy" id="388467"/>
    <lineage>
        <taxon>Bacteria</taxon>
        <taxon>Bacillati</taxon>
        <taxon>Cyanobacteriota</taxon>
        <taxon>Cyanophyceae</taxon>
        <taxon>Oscillatoriophycideae</taxon>
        <taxon>Oscillatoriales</taxon>
        <taxon>Microcoleaceae</taxon>
        <taxon>Planktothrix</taxon>
    </lineage>
</organism>
<feature type="compositionally biased region" description="Basic and acidic residues" evidence="1">
    <location>
        <begin position="54"/>
        <end position="63"/>
    </location>
</feature>
<feature type="compositionally biased region" description="Basic residues" evidence="1">
    <location>
        <begin position="1"/>
        <end position="12"/>
    </location>
</feature>
<dbReference type="GeneID" id="77290263"/>
<evidence type="ECO:0000313" key="3">
    <source>
        <dbReference type="Proteomes" id="UP000027395"/>
    </source>
</evidence>
<feature type="region of interest" description="Disordered" evidence="1">
    <location>
        <begin position="44"/>
        <end position="63"/>
    </location>
</feature>
<sequence>MGKQSKLKHKRQDLKNHPPEILPENNNQDPTHFVETMEKQGYQLKTFNSCPDIPKSEDGKPKI</sequence>
<dbReference type="HOGENOM" id="CLU_205120_0_0_3"/>
<evidence type="ECO:0000256" key="1">
    <source>
        <dbReference type="SAM" id="MobiDB-lite"/>
    </source>
</evidence>
<accession>A0A073CLA0</accession>
<dbReference type="PATRIC" id="fig|388467.6.peg.4153"/>
<protein>
    <submittedName>
        <fullName evidence="2">Uncharacterized protein</fullName>
    </submittedName>
</protein>